<organism evidence="2">
    <name type="scientific">Rhodococcus hoagii</name>
    <name type="common">Corynebacterium equii</name>
    <dbReference type="NCBI Taxonomy" id="43767"/>
    <lineage>
        <taxon>Bacteria</taxon>
        <taxon>Bacillati</taxon>
        <taxon>Actinomycetota</taxon>
        <taxon>Actinomycetes</taxon>
        <taxon>Mycobacteriales</taxon>
        <taxon>Nocardiaceae</taxon>
        <taxon>Prescottella</taxon>
    </lineage>
</organism>
<evidence type="ECO:0000313" key="3">
    <source>
        <dbReference type="EMBL" id="AAG21718.1"/>
    </source>
</evidence>
<dbReference type="Proteomes" id="UP000608063">
    <property type="component" value="Unassembled WGS sequence"/>
</dbReference>
<evidence type="ECO:0000256" key="1">
    <source>
        <dbReference type="SAM" id="SignalP"/>
    </source>
</evidence>
<dbReference type="SMR" id="Q9Z5Z0"/>
<dbReference type="EMBL" id="JN990993">
    <property type="protein sequence ID" value="AFI49556.1"/>
    <property type="molecule type" value="Genomic_DNA"/>
</dbReference>
<dbReference type="EMBL" id="WVBC01000020">
    <property type="protein sequence ID" value="NKT77920.1"/>
    <property type="molecule type" value="Genomic_DNA"/>
</dbReference>
<dbReference type="EMBL" id="WUXD01000038">
    <property type="protein sequence ID" value="MBM4628540.1"/>
    <property type="molecule type" value="Genomic_DNA"/>
</dbReference>
<reference evidence="4" key="3">
    <citation type="journal article" date="2010" name="FEMS Microbiol. Lett.">
        <title>Analysis of plasmid diversity in 96 Rhodococcus equi strains isolated in Normandy (France) and sequencing of the 87-kb type I virulence plasmid.</title>
        <authorList>
            <person name="Duquesne F."/>
            <person name="Hebert L."/>
            <person name="Sevin C."/>
            <person name="Breuil M.F."/>
            <person name="Tapprest J."/>
            <person name="Laugier C."/>
            <person name="Petry S."/>
        </authorList>
    </citation>
    <scope>NUCLEOTIDE SEQUENCE</scope>
    <source>
        <strain evidence="4">MBE116</strain>
        <plasmid evidence="4">pVAPAMBE116</plasmid>
    </source>
</reference>
<geneLocation type="plasmid" evidence="4">
    <name>pVAPAMBE116</name>
</geneLocation>
<evidence type="ECO:0000313" key="5">
    <source>
        <dbReference type="EMBL" id="AFI49555.1"/>
    </source>
</evidence>
<dbReference type="EMBL" id="AF116907">
    <property type="protein sequence ID" value="AAG21718.1"/>
    <property type="molecule type" value="Genomic_DNA"/>
</dbReference>
<dbReference type="AlphaFoldDB" id="Q9Z5Z0"/>
<evidence type="ECO:0000313" key="8">
    <source>
        <dbReference type="EMBL" id="BAB16623.1"/>
    </source>
</evidence>
<feature type="signal peptide" evidence="1">
    <location>
        <begin position="1"/>
        <end position="29"/>
    </location>
</feature>
<dbReference type="Proteomes" id="UP000706122">
    <property type="component" value="Unassembled WGS sequence"/>
</dbReference>
<evidence type="ECO:0000313" key="6">
    <source>
        <dbReference type="EMBL" id="AFI49556.1"/>
    </source>
</evidence>
<name>Q9Z5Z0_RHOHA</name>
<dbReference type="Pfam" id="PF05526">
    <property type="entry name" value="R_equi_Vir"/>
    <property type="match status" value="1"/>
</dbReference>
<evidence type="ECO:0000313" key="4">
    <source>
        <dbReference type="EMBL" id="ADI50250.1"/>
    </source>
</evidence>
<geneLocation type="plasmid" evidence="3">
    <name>unnamed</name>
</geneLocation>
<feature type="chain" id="PRO_5010978887" evidence="1">
    <location>
        <begin position="30"/>
        <end position="174"/>
    </location>
</feature>
<evidence type="ECO:0000313" key="2">
    <source>
        <dbReference type="EMBL" id="AAD17254.1"/>
    </source>
</evidence>
<reference evidence="5" key="4">
    <citation type="submission" date="2011-11" db="EMBL/GenBank/DDBJ databases">
        <title>Molecular characterization of vap genes of Rhodococcus equi.</title>
        <authorList>
            <person name="Anand T."/>
            <person name="Bera B.C."/>
            <person name="Vaid R.K."/>
            <person name="Shanmugasundaram K."/>
            <person name="Sharma G."/>
            <person name="Virmani N."/>
            <person name="Bansal M."/>
            <person name="Shukla B.N."/>
            <person name="Singh R.K."/>
        </authorList>
    </citation>
    <scope>NUCLEOTIDE SEQUENCE</scope>
    <source>
        <strain evidence="7">BBG163</strain>
        <strain evidence="5">SNP85</strain>
        <strain evidence="6">SNP89</strain>
        <plasmid evidence="5">unnamed</plasmid>
    </source>
</reference>
<evidence type="ECO:0000313" key="13">
    <source>
        <dbReference type="EMBL" id="NKT77920.1"/>
    </source>
</evidence>
<dbReference type="EMBL" id="AP001204">
    <property type="protein sequence ID" value="BAB16623.1"/>
    <property type="molecule type" value="Genomic_DNA"/>
</dbReference>
<reference evidence="9" key="5">
    <citation type="submission" date="2019-11" db="EMBL/GenBank/DDBJ databases">
        <title>Spread of Macrolides and rifampicin resistant Rhodococcus equi in clinical isolates in the USA.</title>
        <authorList>
            <person name="Alvarez-Narvaez S."/>
            <person name="Huber L."/>
            <person name="Cohen N.D."/>
            <person name="Slovis N."/>
            <person name="Greiter M."/>
            <person name="Giguere S."/>
            <person name="Hart K."/>
        </authorList>
    </citation>
    <scope>NUCLEOTIDE SEQUENCE</scope>
    <source>
        <strain evidence="9">Lh_17</strain>
        <strain evidence="10">Lh_38</strain>
        <strain evidence="11">Lh_5</strain>
    </source>
</reference>
<keyword evidence="1" id="KW-0732">Signal</keyword>
<evidence type="ECO:0000313" key="14">
    <source>
        <dbReference type="EMBL" id="NKW44511.1"/>
    </source>
</evidence>
<dbReference type="EMBL" id="WUYC01000012">
    <property type="protein sequence ID" value="MBM4717398.1"/>
    <property type="molecule type" value="Genomic_DNA"/>
</dbReference>
<dbReference type="EMBL" id="WUYC01000012">
    <property type="protein sequence ID" value="MBM4717325.1"/>
    <property type="molecule type" value="Genomic_DNA"/>
</dbReference>
<dbReference type="Proteomes" id="UP000738270">
    <property type="component" value="Unassembled WGS sequence"/>
</dbReference>
<evidence type="ECO:0000313" key="11">
    <source>
        <dbReference type="EMBL" id="MBM4717325.1"/>
    </source>
</evidence>
<protein>
    <submittedName>
        <fullName evidence="8">R. equi VapC protein</fullName>
    </submittedName>
    <submittedName>
        <fullName evidence="2 5">Virulence-associated protein C</fullName>
    </submittedName>
    <submittedName>
        <fullName evidence="3 9">Virulence-associated protein VapC</fullName>
    </submittedName>
</protein>
<accession>Q9Z5Z0</accession>
<dbReference type="EMBL" id="JN990992">
    <property type="protein sequence ID" value="AFI49555.1"/>
    <property type="molecule type" value="Genomic_DNA"/>
</dbReference>
<geneLocation type="plasmid" evidence="2">
    <name>virulence plasmid</name>
</geneLocation>
<evidence type="ECO:0000313" key="10">
    <source>
        <dbReference type="EMBL" id="MBM4628540.1"/>
    </source>
</evidence>
<geneLocation type="plasmid" evidence="8">
    <name>pREAT701</name>
    <name>p33701</name>
</geneLocation>
<dbReference type="InterPro" id="IPR038625">
    <property type="entry name" value="R_equi_Vir_sf"/>
</dbReference>
<dbReference type="Gene3D" id="2.40.128.480">
    <property type="entry name" value="Rhodococcus equi virulence-associated protein"/>
    <property type="match status" value="1"/>
</dbReference>
<dbReference type="EMBL" id="WUXR01000006">
    <property type="protein sequence ID" value="MBM4566243.1"/>
    <property type="molecule type" value="Genomic_DNA"/>
</dbReference>
<dbReference type="RefSeq" id="WP_010900376.1">
    <property type="nucleotide sequence ID" value="NC_002576.1"/>
</dbReference>
<dbReference type="EMBL" id="AF118813">
    <property type="protein sequence ID" value="AAD17254.1"/>
    <property type="molecule type" value="Genomic_DNA"/>
</dbReference>
<gene>
    <name evidence="2" type="primary">vapC</name>
    <name evidence="9" type="ORF">GS441_12585</name>
    <name evidence="10" type="ORF">GS453_17440</name>
    <name evidence="11" type="ORF">GS551_24705</name>
    <name evidence="12" type="ORF">GS551_25085</name>
    <name evidence="13" type="ORF">GS882_07230</name>
    <name evidence="14" type="ORF">GS947_23895</name>
    <name evidence="4" type="ORF">pVAPA_vapC</name>
</gene>
<proteinExistence type="predicted"/>
<sequence>MFRVGRPSKSIAVVASVLCFLALGGTARANVVAPSAWGGAQSAADKEGEGVTLGGVGVLRPHNKDADEQYTVHGVVVSALFYNHLRISVDGGMTFDGDGGGLSTPGGGALWGTLTTSDLQQLYDETASFECNAVGPYLNINFYDSYGRILASVQAGGVSTMIGIGGGNGRWHLV</sequence>
<dbReference type="Proteomes" id="UP000603463">
    <property type="component" value="Unassembled WGS sequence"/>
</dbReference>
<dbReference type="InterPro" id="IPR008810">
    <property type="entry name" value="R_equi_Vir"/>
</dbReference>
<evidence type="ECO:0000313" key="9">
    <source>
        <dbReference type="EMBL" id="MBM4566243.1"/>
    </source>
</evidence>
<evidence type="ECO:0000313" key="12">
    <source>
        <dbReference type="EMBL" id="MBM4717398.1"/>
    </source>
</evidence>
<dbReference type="EMBL" id="HM114217">
    <property type="protein sequence ID" value="ADI50250.1"/>
    <property type="molecule type" value="Genomic_DNA"/>
</dbReference>
<keyword evidence="2" id="KW-0614">Plasmid</keyword>
<reference evidence="2" key="2">
    <citation type="journal article" date="2001" name="Infect. Immun.">
        <title>Virulence plasmid of Rhodococcus equi contains inducible gene family encoding secreted proteins.</title>
        <authorList>
            <person name="Byrne B.A."/>
            <person name="Prescott J.F."/>
            <person name="Palmer G.H."/>
            <person name="Takai S."/>
            <person name="Nicholson V.M."/>
            <person name="Alperin D.C."/>
            <person name="Hines S.A."/>
        </authorList>
    </citation>
    <scope>NUCLEOTIDE SEQUENCE</scope>
    <source>
        <strain evidence="2">33701</strain>
        <plasmid evidence="2">virulence plasmid</plasmid>
    </source>
</reference>
<reference evidence="3" key="1">
    <citation type="journal article" date="2000" name="Infect. Immun.">
        <title>DNA sequence and comparison of virulence plasmids from Rhodococcus equi ATCC 33701 and 103.</title>
        <authorList>
            <person name="Takai S."/>
            <person name="Hines S.A."/>
            <person name="Sekizaki T."/>
            <person name="Nicholson V.M."/>
            <person name="Alperin D.A."/>
            <person name="Osaki M."/>
            <person name="Takamatsu D."/>
            <person name="Nakamura M."/>
            <person name="Suzuki K."/>
            <person name="Ogino N."/>
            <person name="Kakuda T."/>
            <person name="Dan H."/>
            <person name="Prescott J.F."/>
        </authorList>
    </citation>
    <scope>NUCLEOTIDE SEQUENCE</scope>
    <source>
        <strain evidence="3">103</strain>
        <strain evidence="8">ATCC33701</strain>
        <plasmid evidence="8">pREAT701 (p33701)</plasmid>
        <plasmid evidence="3">unnamed</plasmid>
    </source>
</reference>
<evidence type="ECO:0000313" key="7">
    <source>
        <dbReference type="EMBL" id="AFI49557.1"/>
    </source>
</evidence>
<dbReference type="PIRSF" id="PIRSF009221">
    <property type="entry name" value="R_equi_Vir"/>
    <property type="match status" value="1"/>
</dbReference>
<dbReference type="EMBL" id="WVDC01000024">
    <property type="protein sequence ID" value="NKW44511.1"/>
    <property type="molecule type" value="Genomic_DNA"/>
</dbReference>
<dbReference type="Proteomes" id="UP000808906">
    <property type="component" value="Unassembled WGS sequence"/>
</dbReference>
<reference evidence="13" key="6">
    <citation type="journal article" date="2020" name="Environ. Microbiol.">
        <title>The novel and transferable erm(51) gene confers Macrolides, Lincosamides, and Streptogramins B (MLSB) resistance to clonal Rhodococcus equi in the environment.</title>
        <authorList>
            <person name="Huber L."/>
            <person name="Giguere S."/>
            <person name="Slovis N.M."/>
            <person name="Alvarez-Narvaez S."/>
            <person name="Hart K.A."/>
            <person name="Greiter M."/>
            <person name="Morris E.R.A."/>
            <person name="Cohen N.D."/>
        </authorList>
    </citation>
    <scope>NUCLEOTIDE SEQUENCE</scope>
    <source>
        <strain evidence="13">Lh_116_1</strain>
        <strain evidence="14">Lh_16_1</strain>
    </source>
</reference>
<dbReference type="EMBL" id="JN990994">
    <property type="protein sequence ID" value="AFI49557.1"/>
    <property type="molecule type" value="Genomic_DNA"/>
</dbReference>